<dbReference type="InterPro" id="IPR051877">
    <property type="entry name" value="Centriole_BasalBody_StrucProt"/>
</dbReference>
<dbReference type="EMBL" id="OV696691">
    <property type="protein sequence ID" value="CAH1267824.1"/>
    <property type="molecule type" value="Genomic_DNA"/>
</dbReference>
<feature type="coiled-coil region" evidence="5">
    <location>
        <begin position="94"/>
        <end position="156"/>
    </location>
</feature>
<feature type="coiled-coil region" evidence="5">
    <location>
        <begin position="515"/>
        <end position="906"/>
    </location>
</feature>
<evidence type="ECO:0000256" key="5">
    <source>
        <dbReference type="SAM" id="Coils"/>
    </source>
</evidence>
<dbReference type="CDD" id="cd22292">
    <property type="entry name" value="cc_Cep135_MBD"/>
    <property type="match status" value="1"/>
</dbReference>
<name>A0A8K0A4T3_BRALA</name>
<keyword evidence="8" id="KW-1185">Reference proteome</keyword>
<protein>
    <submittedName>
        <fullName evidence="7">CEP135 protein</fullName>
    </submittedName>
</protein>
<dbReference type="PANTHER" id="PTHR20544:SF0">
    <property type="entry name" value="NUCLEOPROTEIN TPR_MLP1 DOMAIN-CONTAINING PROTEIN"/>
    <property type="match status" value="1"/>
</dbReference>
<feature type="coiled-coil region" evidence="5">
    <location>
        <begin position="272"/>
        <end position="473"/>
    </location>
</feature>
<feature type="coiled-coil region" evidence="5">
    <location>
        <begin position="208"/>
        <end position="235"/>
    </location>
</feature>
<keyword evidence="2" id="KW-0963">Cytoplasm</keyword>
<accession>A0A8K0A4T3</accession>
<comment type="subcellular location">
    <subcellularLocation>
        <location evidence="1">Cytoplasm</location>
        <location evidence="1">Cytoskeleton</location>
        <location evidence="1">Microtubule organizing center</location>
        <location evidence="1">Centrosome</location>
        <location evidence="1">Centriole</location>
    </subcellularLocation>
</comment>
<keyword evidence="5" id="KW-0175">Coiled coil</keyword>
<evidence type="ECO:0000256" key="6">
    <source>
        <dbReference type="SAM" id="MobiDB-lite"/>
    </source>
</evidence>
<dbReference type="PANTHER" id="PTHR20544">
    <property type="entry name" value="CENTROSOMAL PROTEIN CEP135"/>
    <property type="match status" value="1"/>
</dbReference>
<evidence type="ECO:0000256" key="3">
    <source>
        <dbReference type="ARBA" id="ARBA00023212"/>
    </source>
</evidence>
<proteinExistence type="inferred from homology"/>
<feature type="compositionally biased region" description="Basic and acidic residues" evidence="6">
    <location>
        <begin position="1230"/>
        <end position="1243"/>
    </location>
</feature>
<organism evidence="7 8">
    <name type="scientific">Branchiostoma lanceolatum</name>
    <name type="common">Common lancelet</name>
    <name type="synonym">Amphioxus lanceolatum</name>
    <dbReference type="NCBI Taxonomy" id="7740"/>
    <lineage>
        <taxon>Eukaryota</taxon>
        <taxon>Metazoa</taxon>
        <taxon>Chordata</taxon>
        <taxon>Cephalochordata</taxon>
        <taxon>Leptocardii</taxon>
        <taxon>Amphioxiformes</taxon>
        <taxon>Branchiostomatidae</taxon>
        <taxon>Branchiostoma</taxon>
    </lineage>
</organism>
<comment type="similarity">
    <text evidence="4">Belongs to the CEP135/TSGA10 family.</text>
</comment>
<keyword evidence="3" id="KW-0206">Cytoskeleton</keyword>
<feature type="compositionally biased region" description="Low complexity" evidence="6">
    <location>
        <begin position="479"/>
        <end position="508"/>
    </location>
</feature>
<dbReference type="Proteomes" id="UP000838412">
    <property type="component" value="Chromosome 6"/>
</dbReference>
<evidence type="ECO:0000313" key="7">
    <source>
        <dbReference type="EMBL" id="CAH1267824.1"/>
    </source>
</evidence>
<feature type="region of interest" description="Disordered" evidence="6">
    <location>
        <begin position="1173"/>
        <end position="1296"/>
    </location>
</feature>
<dbReference type="SUPFAM" id="SSF57997">
    <property type="entry name" value="Tropomyosin"/>
    <property type="match status" value="1"/>
</dbReference>
<feature type="compositionally biased region" description="Basic and acidic residues" evidence="6">
    <location>
        <begin position="1173"/>
        <end position="1189"/>
    </location>
</feature>
<gene>
    <name evidence="7" type="primary">CEP135</name>
    <name evidence="7" type="ORF">BLAG_LOCUS21009</name>
</gene>
<dbReference type="OrthoDB" id="10254663at2759"/>
<dbReference type="Gene3D" id="1.10.287.1490">
    <property type="match status" value="1"/>
</dbReference>
<evidence type="ECO:0000256" key="1">
    <source>
        <dbReference type="ARBA" id="ARBA00004114"/>
    </source>
</evidence>
<feature type="compositionally biased region" description="Low complexity" evidence="6">
    <location>
        <begin position="1207"/>
        <end position="1226"/>
    </location>
</feature>
<feature type="region of interest" description="Disordered" evidence="6">
    <location>
        <begin position="474"/>
        <end position="512"/>
    </location>
</feature>
<evidence type="ECO:0000256" key="2">
    <source>
        <dbReference type="ARBA" id="ARBA00022490"/>
    </source>
</evidence>
<evidence type="ECO:0000256" key="4">
    <source>
        <dbReference type="ARBA" id="ARBA00038123"/>
    </source>
</evidence>
<sequence>MNSTAERKFANLRRRLDQLGYRQPLGIESLPLVEKLFADLVHTTESLKNLKLQGGKAVQQPTDPDDDTTEPYRTENARLVTENNKIHLELINIKEGAEKQAKDLKATIRKLEHENADLRFLNSQYIHKVRAVERDKKSMKDKIQQLQEKNLQAVVQTPGGKKRNIPFHRQRMEIDSLVPPADRPSPPPSPVVEDPYIADLLEVADSRIDTLTKDSQRLHEDKEALDRRIKMLTRQVEVRDKEIERLGYLLEGGRPQDVVSMEGKLRANEKLISHLNVQVDYLQQANRDLERRLQDVLEDRRSAAREQMELSTRNDKLMSELQDIDRLAGELQKHKEQAITTADNEVRSIEIDLRRSQRQLETAETEVATLREERKSLLSENDRLGSDLATKMAEAQRLHDLMDKVQEDKRHLSDRVNKLTKKEKELVLELERLRDMSVRHKRDKSPSRLDNFIKSLEEERDYYKQEVDVLQNMLKKRSGSPAKTPTSTPTKGSSIKGTPTKGTPTKGTGVDRKTAAHYETILRVLEDERDFYKREYEMLRALRRSPTKGSPPTRDRSVDDMTEISRLRQERDELQSMLDKFERHMAEIQSNVKVLTQERDKTSMLYQQAQEEINRLRRDAVRSPKSPKATLAAQSILRRVENERDDAMADLRRMATERDSLRERLKISTETALTDRARLEQRIEDQEGQLYTLDQERADLQGRVTSMRDMINTLEDQVKSLTMKVASTEEEASQQKATATQMRLLAEQTEASLEDCQRRLTRKVGELQQAEERGHSQAERIDDLTRVTANLKDEIAQLRGAVSSLDREKDGLQMNVDEKTERVVGLEENVANKEKLIAELRLNVGELETRLDRANDLVSNKEREIRSLRRQLDGTTEELGEVSRGREVALRENRRLQEDLGTMTKENQAVHQDLDETMSDRGRLKQQVQDYIAEVSRCEDLLAAKDREIADLLDNYRKASTQAERWEMEAHQHHGESSNTKLELMSRESEVRRLREKVDSQEREIQEHLAAQQAYELQVSNLTVSMQTLEEDIRQVEEEKGALGTDLSSVRDLCVKLDTTKEALSRQLTQKSVDSEQAKTALEELRREADLLRSQVTSERASVRNLEGLLSTNREREFASQLTEQEQRSEIQLLKDRLTLAESKTQSQQREITTLRTRAAQLESDLERTKRNLTADRFEKERAYQELRRRGFSPSRISPPTDTSGHYSRSPYRRSTSPRRSSPPRSILKSPDRSRTRSPDRSITRSPLTLSFGDPDDRSGAISPLATDRDMEGADYQLEGEEGQDRDRRGSSGSET</sequence>
<feature type="region of interest" description="Disordered" evidence="6">
    <location>
        <begin position="51"/>
        <end position="71"/>
    </location>
</feature>
<feature type="compositionally biased region" description="Polar residues" evidence="6">
    <location>
        <begin position="1195"/>
        <end position="1206"/>
    </location>
</feature>
<dbReference type="GO" id="GO:0005814">
    <property type="term" value="C:centriole"/>
    <property type="evidence" value="ECO:0007669"/>
    <property type="project" value="UniProtKB-SubCell"/>
</dbReference>
<reference evidence="7" key="1">
    <citation type="submission" date="2022-01" db="EMBL/GenBank/DDBJ databases">
        <authorList>
            <person name="Braso-Vives M."/>
        </authorList>
    </citation>
    <scope>NUCLEOTIDE SEQUENCE</scope>
</reference>
<evidence type="ECO:0000313" key="8">
    <source>
        <dbReference type="Proteomes" id="UP000838412"/>
    </source>
</evidence>